<evidence type="ECO:0000259" key="2">
    <source>
        <dbReference type="Pfam" id="PF19556"/>
    </source>
</evidence>
<dbReference type="AlphaFoldDB" id="A0A0K8NVK6"/>
<organism evidence="3 4">
    <name type="scientific">Piscinibacter sakaiensis</name>
    <name type="common">Ideonella sakaiensis</name>
    <dbReference type="NCBI Taxonomy" id="1547922"/>
    <lineage>
        <taxon>Bacteria</taxon>
        <taxon>Pseudomonadati</taxon>
        <taxon>Pseudomonadota</taxon>
        <taxon>Betaproteobacteria</taxon>
        <taxon>Burkholderiales</taxon>
        <taxon>Sphaerotilaceae</taxon>
        <taxon>Piscinibacter</taxon>
    </lineage>
</organism>
<reference evidence="4" key="1">
    <citation type="submission" date="2015-07" db="EMBL/GenBank/DDBJ databases">
        <title>Discovery of a poly(ethylene terephthalate assimilation.</title>
        <authorList>
            <person name="Yoshida S."/>
            <person name="Hiraga K."/>
            <person name="Takehana T."/>
            <person name="Taniguchi I."/>
            <person name="Yamaji H."/>
            <person name="Maeda Y."/>
            <person name="Toyohara K."/>
            <person name="Miyamoto K."/>
            <person name="Kimura Y."/>
            <person name="Oda K."/>
        </authorList>
    </citation>
    <scope>NUCLEOTIDE SEQUENCE [LARGE SCALE GENOMIC DNA]</scope>
    <source>
        <strain evidence="4">NBRC 110686 / TISTR 2288 / 201-F6</strain>
    </source>
</reference>
<protein>
    <recommendedName>
        <fullName evidence="2">ParB-related ThiF-related cassette protein E domain-containing protein</fullName>
    </recommendedName>
</protein>
<evidence type="ECO:0000313" key="3">
    <source>
        <dbReference type="EMBL" id="GAP33970.1"/>
    </source>
</evidence>
<gene>
    <name evidence="3" type="ORF">ISF6_3396</name>
</gene>
<accession>A0A0K8NVK6</accession>
<keyword evidence="4" id="KW-1185">Reference proteome</keyword>
<comment type="caution">
    <text evidence="3">The sequence shown here is derived from an EMBL/GenBank/DDBJ whole genome shotgun (WGS) entry which is preliminary data.</text>
</comment>
<feature type="region of interest" description="Disordered" evidence="1">
    <location>
        <begin position="102"/>
        <end position="162"/>
    </location>
</feature>
<name>A0A0K8NVK6_PISS1</name>
<dbReference type="InterPro" id="IPR022273">
    <property type="entry name" value="PRTRC_protein-E"/>
</dbReference>
<proteinExistence type="predicted"/>
<evidence type="ECO:0000313" key="4">
    <source>
        <dbReference type="Proteomes" id="UP000037660"/>
    </source>
</evidence>
<dbReference type="NCBIfam" id="TIGR03741">
    <property type="entry name" value="PRTRC_E"/>
    <property type="match status" value="1"/>
</dbReference>
<dbReference type="OrthoDB" id="8562883at2"/>
<dbReference type="RefSeq" id="WP_054018130.1">
    <property type="nucleotide sequence ID" value="NZ_BBYR01000005.1"/>
</dbReference>
<sequence>MFKELFPLAAQGAFSLLLSADEASGLMTVVVVPKHSEGGRDVPALAMPLKLTAVPDELDAGFVQAVLSYATHRASLDEQVAATNEVIEAAKAAAVKKGADAVTKAGTKPAQRVAAPRAAAGDDDADDEHGGDDADDAPATPPAVVPAATSAAGPGVPDLFGA</sequence>
<reference evidence="3 4" key="2">
    <citation type="journal article" date="2016" name="Science">
        <title>A bacterium that degrades and assimilates poly(ethylene terephthalate).</title>
        <authorList>
            <person name="Yoshida S."/>
            <person name="Hiraga K."/>
            <person name="Takehana T."/>
            <person name="Taniguchi I."/>
            <person name="Yamaji H."/>
            <person name="Maeda Y."/>
            <person name="Toyohara K."/>
            <person name="Miyamoto K."/>
            <person name="Kimura Y."/>
            <person name="Oda K."/>
        </authorList>
    </citation>
    <scope>NUCLEOTIDE SEQUENCE [LARGE SCALE GENOMIC DNA]</scope>
    <source>
        <strain evidence="4">NBRC 110686 / TISTR 2288 / 201-F6</strain>
    </source>
</reference>
<feature type="domain" description="ParB-related ThiF-related cassette protein E" evidence="2">
    <location>
        <begin position="2"/>
        <end position="91"/>
    </location>
</feature>
<dbReference type="STRING" id="1547922.ISF6_3396"/>
<dbReference type="Pfam" id="PF19556">
    <property type="entry name" value="PRTRC_E"/>
    <property type="match status" value="1"/>
</dbReference>
<feature type="compositionally biased region" description="Acidic residues" evidence="1">
    <location>
        <begin position="121"/>
        <end position="136"/>
    </location>
</feature>
<feature type="compositionally biased region" description="Low complexity" evidence="1">
    <location>
        <begin position="145"/>
        <end position="162"/>
    </location>
</feature>
<evidence type="ECO:0000256" key="1">
    <source>
        <dbReference type="SAM" id="MobiDB-lite"/>
    </source>
</evidence>
<feature type="compositionally biased region" description="Low complexity" evidence="1">
    <location>
        <begin position="102"/>
        <end position="119"/>
    </location>
</feature>
<dbReference type="Proteomes" id="UP000037660">
    <property type="component" value="Unassembled WGS sequence"/>
</dbReference>
<dbReference type="EMBL" id="BBYR01000005">
    <property type="protein sequence ID" value="GAP33970.1"/>
    <property type="molecule type" value="Genomic_DNA"/>
</dbReference>